<dbReference type="Proteomes" id="UP000183375">
    <property type="component" value="Unassembled WGS sequence"/>
</dbReference>
<protein>
    <recommendedName>
        <fullName evidence="1">Glutamine amidotransferase domain-containing protein</fullName>
    </recommendedName>
</protein>
<dbReference type="GO" id="GO:0005829">
    <property type="term" value="C:cytosol"/>
    <property type="evidence" value="ECO:0007669"/>
    <property type="project" value="TreeGrafter"/>
</dbReference>
<dbReference type="PANTHER" id="PTHR42695">
    <property type="entry name" value="GLUTAMINE AMIDOTRANSFERASE YLR126C-RELATED"/>
    <property type="match status" value="1"/>
</dbReference>
<evidence type="ECO:0000313" key="3">
    <source>
        <dbReference type="Proteomes" id="UP000183375"/>
    </source>
</evidence>
<evidence type="ECO:0000259" key="1">
    <source>
        <dbReference type="Pfam" id="PF00117"/>
    </source>
</evidence>
<name>A0A1J5TKR6_9ARCH</name>
<dbReference type="InterPro" id="IPR044992">
    <property type="entry name" value="ChyE-like"/>
</dbReference>
<feature type="domain" description="Glutamine amidotransferase" evidence="1">
    <location>
        <begin position="22"/>
        <end position="170"/>
    </location>
</feature>
<dbReference type="InterPro" id="IPR017926">
    <property type="entry name" value="GATASE"/>
</dbReference>
<proteinExistence type="predicted"/>
<dbReference type="EMBL" id="MIYX01000004">
    <property type="protein sequence ID" value="OIR21562.1"/>
    <property type="molecule type" value="Genomic_DNA"/>
</dbReference>
<dbReference type="SUPFAM" id="SSF52317">
    <property type="entry name" value="Class I glutamine amidotransferase-like"/>
    <property type="match status" value="1"/>
</dbReference>
<dbReference type="Gene3D" id="3.40.50.880">
    <property type="match status" value="1"/>
</dbReference>
<organism evidence="2 3">
    <name type="scientific">Marine Group III euryarchaeote CG-Epi4</name>
    <dbReference type="NCBI Taxonomy" id="1888998"/>
    <lineage>
        <taxon>Archaea</taxon>
        <taxon>Methanobacteriati</taxon>
        <taxon>Thermoplasmatota</taxon>
        <taxon>Thermoplasmata</taxon>
        <taxon>Candidatus Thermoprofundales</taxon>
    </lineage>
</organism>
<sequence length="178" mass="20662">MKILLISTCKEKLSEYEFVNPIIEIIKSYDYDVINYRNLETFNFQIYDKVIICGTSLQDNDYLNYLFDFNKLKNHGKGILGICSGFQIICSMFDEKIIVQEEIGMINVDIQIQNPLASGNFQAYNMHNFSVDEVTYFNVLAKSEKTIQMISHKEINAFGVSFHPEVRNQEIVTNFLLI</sequence>
<accession>A0A1J5TKR6</accession>
<dbReference type="Pfam" id="PF00117">
    <property type="entry name" value="GATase"/>
    <property type="match status" value="1"/>
</dbReference>
<dbReference type="PROSITE" id="PS51273">
    <property type="entry name" value="GATASE_TYPE_1"/>
    <property type="match status" value="1"/>
</dbReference>
<comment type="caution">
    <text evidence="2">The sequence shown here is derived from an EMBL/GenBank/DDBJ whole genome shotgun (WGS) entry which is preliminary data.</text>
</comment>
<dbReference type="PANTHER" id="PTHR42695:SF5">
    <property type="entry name" value="GLUTAMINE AMIDOTRANSFERASE YLR126C-RELATED"/>
    <property type="match status" value="1"/>
</dbReference>
<dbReference type="AlphaFoldDB" id="A0A1J5TKR6"/>
<dbReference type="InterPro" id="IPR029062">
    <property type="entry name" value="Class_I_gatase-like"/>
</dbReference>
<dbReference type="CDD" id="cd03128">
    <property type="entry name" value="GAT_1"/>
    <property type="match status" value="1"/>
</dbReference>
<gene>
    <name evidence="2" type="ORF">BEU01_02385</name>
</gene>
<evidence type="ECO:0000313" key="2">
    <source>
        <dbReference type="EMBL" id="OIR21562.1"/>
    </source>
</evidence>
<reference evidence="2 3" key="1">
    <citation type="submission" date="2016-08" db="EMBL/GenBank/DDBJ databases">
        <title>New Insights into Marine Group III Euryarchaeota, from dark to light.</title>
        <authorList>
            <person name="Haro-Moreno J.M."/>
            <person name="Rodriguez-Valera F."/>
            <person name="Lopez-Garcia P."/>
            <person name="Moreira D."/>
            <person name="Martin-Cuadrado A.B."/>
        </authorList>
    </citation>
    <scope>NUCLEOTIDE SEQUENCE [LARGE SCALE GENOMIC DNA]</scope>
    <source>
        <strain evidence="2">CG-Epi4</strain>
    </source>
</reference>